<feature type="domain" description="SKP1 component dimerisation" evidence="4">
    <location>
        <begin position="113"/>
        <end position="142"/>
    </location>
</feature>
<evidence type="ECO:0000313" key="6">
    <source>
        <dbReference type="EMBL" id="EDW57453.1"/>
    </source>
</evidence>
<dbReference type="Pfam" id="PF03931">
    <property type="entry name" value="Skp1_POZ"/>
    <property type="match status" value="1"/>
</dbReference>
<dbReference type="eggNOG" id="KOG1724">
    <property type="taxonomic scope" value="Eukaryota"/>
</dbReference>
<keyword evidence="2 3" id="KW-0833">Ubl conjugation pathway</keyword>
<dbReference type="InterPro" id="IPR036296">
    <property type="entry name" value="SKP1-like_dim_sf"/>
</dbReference>
<organism evidence="6 7">
    <name type="scientific">Drosophila virilis</name>
    <name type="common">Fruit fly</name>
    <dbReference type="NCBI Taxonomy" id="7244"/>
    <lineage>
        <taxon>Eukaryota</taxon>
        <taxon>Metazoa</taxon>
        <taxon>Ecdysozoa</taxon>
        <taxon>Arthropoda</taxon>
        <taxon>Hexapoda</taxon>
        <taxon>Insecta</taxon>
        <taxon>Pterygota</taxon>
        <taxon>Neoptera</taxon>
        <taxon>Endopterygota</taxon>
        <taxon>Diptera</taxon>
        <taxon>Brachycera</taxon>
        <taxon>Muscomorpha</taxon>
        <taxon>Ephydroidea</taxon>
        <taxon>Drosophilidae</taxon>
        <taxon>Drosophila</taxon>
    </lineage>
</organism>
<comment type="pathway">
    <text evidence="3">Protein modification; protein ubiquitination.</text>
</comment>
<feature type="domain" description="SKP1 component POZ" evidence="5">
    <location>
        <begin position="4"/>
        <end position="65"/>
    </location>
</feature>
<dbReference type="HOGENOM" id="CLU_059252_6_1_1"/>
<dbReference type="STRING" id="7244.B4MGD0"/>
<dbReference type="InterPro" id="IPR016073">
    <property type="entry name" value="Skp1_comp_POZ"/>
</dbReference>
<dbReference type="PANTHER" id="PTHR11165">
    <property type="entry name" value="SKP1"/>
    <property type="match status" value="1"/>
</dbReference>
<dbReference type="InterPro" id="IPR016897">
    <property type="entry name" value="SKP1"/>
</dbReference>
<dbReference type="SMART" id="SM00512">
    <property type="entry name" value="Skp1"/>
    <property type="match status" value="1"/>
</dbReference>
<evidence type="ECO:0000256" key="2">
    <source>
        <dbReference type="ARBA" id="ARBA00022786"/>
    </source>
</evidence>
<proteinExistence type="inferred from homology"/>
<dbReference type="AlphaFoldDB" id="B4MGD0"/>
<dbReference type="InterPro" id="IPR016072">
    <property type="entry name" value="Skp1_comp_dimer"/>
</dbReference>
<evidence type="ECO:0000256" key="3">
    <source>
        <dbReference type="PIRNR" id="PIRNR028729"/>
    </source>
</evidence>
<keyword evidence="7" id="KW-1185">Reference proteome</keyword>
<comment type="similarity">
    <text evidence="1 3">Belongs to the SKP1 family.</text>
</comment>
<dbReference type="FunFam" id="3.30.710.10:FF:000026">
    <property type="entry name" value="E3 ubiquitin ligase complex SCF subunit"/>
    <property type="match status" value="1"/>
</dbReference>
<evidence type="ECO:0000313" key="7">
    <source>
        <dbReference type="Proteomes" id="UP000008792"/>
    </source>
</evidence>
<dbReference type="EMBL" id="CH940672">
    <property type="protein sequence ID" value="EDW57453.1"/>
    <property type="molecule type" value="Genomic_DNA"/>
</dbReference>
<sequence length="150" mass="16915">MERIKLQSSDGEIFETDVQAAKCSITIKTMLEDCGLDEDDNAVVPLSNVSSNTLRNVIHWAEHHMDDEPSLDDDEAESLSNGMISSWDKEFISKVDQAMLFQLMLAANYLDIKGLLELTCRTVAKMIKGKTSAEIRQVFNIRQHPFDHGQ</sequence>
<dbReference type="GO" id="GO:0006511">
    <property type="term" value="P:ubiquitin-dependent protein catabolic process"/>
    <property type="evidence" value="ECO:0007669"/>
    <property type="project" value="InterPro"/>
</dbReference>
<name>B4MGD0_DROVI</name>
<dbReference type="SUPFAM" id="SSF54695">
    <property type="entry name" value="POZ domain"/>
    <property type="match status" value="1"/>
</dbReference>
<dbReference type="Proteomes" id="UP000008792">
    <property type="component" value="Unassembled WGS sequence"/>
</dbReference>
<dbReference type="InterPro" id="IPR001232">
    <property type="entry name" value="SKP1-like"/>
</dbReference>
<dbReference type="UniPathway" id="UPA00143"/>
<dbReference type="Gene3D" id="3.30.710.10">
    <property type="entry name" value="Potassium Channel Kv1.1, Chain A"/>
    <property type="match status" value="1"/>
</dbReference>
<dbReference type="OMA" id="ANMIKGH"/>
<dbReference type="InterPro" id="IPR011333">
    <property type="entry name" value="SKP1/BTB/POZ_sf"/>
</dbReference>
<accession>B4MGD0</accession>
<evidence type="ECO:0008006" key="8">
    <source>
        <dbReference type="Google" id="ProtNLM"/>
    </source>
</evidence>
<protein>
    <recommendedName>
        <fullName evidence="8">S-phase kinase-associated protein 1</fullName>
    </recommendedName>
</protein>
<dbReference type="PIRSF" id="PIRSF028729">
    <property type="entry name" value="E3_ubiquit_lig_SCF_Skp"/>
    <property type="match status" value="1"/>
</dbReference>
<dbReference type="SUPFAM" id="SSF81382">
    <property type="entry name" value="Skp1 dimerisation domain-like"/>
    <property type="match status" value="1"/>
</dbReference>
<dbReference type="OrthoDB" id="2342932at2759"/>
<dbReference type="InParanoid" id="B4MGD0"/>
<evidence type="ECO:0000256" key="1">
    <source>
        <dbReference type="ARBA" id="ARBA00009993"/>
    </source>
</evidence>
<dbReference type="Pfam" id="PF01466">
    <property type="entry name" value="Skp1"/>
    <property type="match status" value="1"/>
</dbReference>
<gene>
    <name evidence="6" type="primary">Dvir\GJ18483</name>
    <name evidence="6" type="ORF">Dvir_GJ18483</name>
</gene>
<dbReference type="PhylomeDB" id="B4MGD0"/>
<reference evidence="6 7" key="1">
    <citation type="journal article" date="2007" name="Nature">
        <title>Evolution of genes and genomes on the Drosophila phylogeny.</title>
        <authorList>
            <consortium name="Drosophila 12 Genomes Consortium"/>
            <person name="Clark A.G."/>
            <person name="Eisen M.B."/>
            <person name="Smith D.R."/>
            <person name="Bergman C.M."/>
            <person name="Oliver B."/>
            <person name="Markow T.A."/>
            <person name="Kaufman T.C."/>
            <person name="Kellis M."/>
            <person name="Gelbart W."/>
            <person name="Iyer V.N."/>
            <person name="Pollard D.A."/>
            <person name="Sackton T.B."/>
            <person name="Larracuente A.M."/>
            <person name="Singh N.D."/>
            <person name="Abad J.P."/>
            <person name="Abt D.N."/>
            <person name="Adryan B."/>
            <person name="Aguade M."/>
            <person name="Akashi H."/>
            <person name="Anderson W.W."/>
            <person name="Aquadro C.F."/>
            <person name="Ardell D.H."/>
            <person name="Arguello R."/>
            <person name="Artieri C.G."/>
            <person name="Barbash D.A."/>
            <person name="Barker D."/>
            <person name="Barsanti P."/>
            <person name="Batterham P."/>
            <person name="Batzoglou S."/>
            <person name="Begun D."/>
            <person name="Bhutkar A."/>
            <person name="Blanco E."/>
            <person name="Bosak S.A."/>
            <person name="Bradley R.K."/>
            <person name="Brand A.D."/>
            <person name="Brent M.R."/>
            <person name="Brooks A.N."/>
            <person name="Brown R.H."/>
            <person name="Butlin R.K."/>
            <person name="Caggese C."/>
            <person name="Calvi B.R."/>
            <person name="Bernardo de Carvalho A."/>
            <person name="Caspi A."/>
            <person name="Castrezana S."/>
            <person name="Celniker S.E."/>
            <person name="Chang J.L."/>
            <person name="Chapple C."/>
            <person name="Chatterji S."/>
            <person name="Chinwalla A."/>
            <person name="Civetta A."/>
            <person name="Clifton S.W."/>
            <person name="Comeron J.M."/>
            <person name="Costello J.C."/>
            <person name="Coyne J.A."/>
            <person name="Daub J."/>
            <person name="David R.G."/>
            <person name="Delcher A.L."/>
            <person name="Delehaunty K."/>
            <person name="Do C.B."/>
            <person name="Ebling H."/>
            <person name="Edwards K."/>
            <person name="Eickbush T."/>
            <person name="Evans J.D."/>
            <person name="Filipski A."/>
            <person name="Findeiss S."/>
            <person name="Freyhult E."/>
            <person name="Fulton L."/>
            <person name="Fulton R."/>
            <person name="Garcia A.C."/>
            <person name="Gardiner A."/>
            <person name="Garfield D.A."/>
            <person name="Garvin B.E."/>
            <person name="Gibson G."/>
            <person name="Gilbert D."/>
            <person name="Gnerre S."/>
            <person name="Godfrey J."/>
            <person name="Good R."/>
            <person name="Gotea V."/>
            <person name="Gravely B."/>
            <person name="Greenberg A.J."/>
            <person name="Griffiths-Jones S."/>
            <person name="Gross S."/>
            <person name="Guigo R."/>
            <person name="Gustafson E.A."/>
            <person name="Haerty W."/>
            <person name="Hahn M.W."/>
            <person name="Halligan D.L."/>
            <person name="Halpern A.L."/>
            <person name="Halter G.M."/>
            <person name="Han M.V."/>
            <person name="Heger A."/>
            <person name="Hillier L."/>
            <person name="Hinrichs A.S."/>
            <person name="Holmes I."/>
            <person name="Hoskins R.A."/>
            <person name="Hubisz M.J."/>
            <person name="Hultmark D."/>
            <person name="Huntley M.A."/>
            <person name="Jaffe D.B."/>
            <person name="Jagadeeshan S."/>
            <person name="Jeck W.R."/>
            <person name="Johnson J."/>
            <person name="Jones C.D."/>
            <person name="Jordan W.C."/>
            <person name="Karpen G.H."/>
            <person name="Kataoka E."/>
            <person name="Keightley P.D."/>
            <person name="Kheradpour P."/>
            <person name="Kirkness E.F."/>
            <person name="Koerich L.B."/>
            <person name="Kristiansen K."/>
            <person name="Kudrna D."/>
            <person name="Kulathinal R.J."/>
            <person name="Kumar S."/>
            <person name="Kwok R."/>
            <person name="Lander E."/>
            <person name="Langley C.H."/>
            <person name="Lapoint R."/>
            <person name="Lazzaro B.P."/>
            <person name="Lee S.J."/>
            <person name="Levesque L."/>
            <person name="Li R."/>
            <person name="Lin C.F."/>
            <person name="Lin M.F."/>
            <person name="Lindblad-Toh K."/>
            <person name="Llopart A."/>
            <person name="Long M."/>
            <person name="Low L."/>
            <person name="Lozovsky E."/>
            <person name="Lu J."/>
            <person name="Luo M."/>
            <person name="Machado C.A."/>
            <person name="Makalowski W."/>
            <person name="Marzo M."/>
            <person name="Matsuda M."/>
            <person name="Matzkin L."/>
            <person name="McAllister B."/>
            <person name="McBride C.S."/>
            <person name="McKernan B."/>
            <person name="McKernan K."/>
            <person name="Mendez-Lago M."/>
            <person name="Minx P."/>
            <person name="Mollenhauer M.U."/>
            <person name="Montooth K."/>
            <person name="Mount S.M."/>
            <person name="Mu X."/>
            <person name="Myers E."/>
            <person name="Negre B."/>
            <person name="Newfeld S."/>
            <person name="Nielsen R."/>
            <person name="Noor M.A."/>
            <person name="O'Grady P."/>
            <person name="Pachter L."/>
            <person name="Papaceit M."/>
            <person name="Parisi M.J."/>
            <person name="Parisi M."/>
            <person name="Parts L."/>
            <person name="Pedersen J.S."/>
            <person name="Pesole G."/>
            <person name="Phillippy A.M."/>
            <person name="Ponting C.P."/>
            <person name="Pop M."/>
            <person name="Porcelli D."/>
            <person name="Powell J.R."/>
            <person name="Prohaska S."/>
            <person name="Pruitt K."/>
            <person name="Puig M."/>
            <person name="Quesneville H."/>
            <person name="Ram K.R."/>
            <person name="Rand D."/>
            <person name="Rasmussen M.D."/>
            <person name="Reed L.K."/>
            <person name="Reenan R."/>
            <person name="Reily A."/>
            <person name="Remington K.A."/>
            <person name="Rieger T.T."/>
            <person name="Ritchie M.G."/>
            <person name="Robin C."/>
            <person name="Rogers Y.H."/>
            <person name="Rohde C."/>
            <person name="Rozas J."/>
            <person name="Rubenfield M.J."/>
            <person name="Ruiz A."/>
            <person name="Russo S."/>
            <person name="Salzberg S.L."/>
            <person name="Sanchez-Gracia A."/>
            <person name="Saranga D.J."/>
            <person name="Sato H."/>
            <person name="Schaeffer S.W."/>
            <person name="Schatz M.C."/>
            <person name="Schlenke T."/>
            <person name="Schwartz R."/>
            <person name="Segarra C."/>
            <person name="Singh R.S."/>
            <person name="Sirot L."/>
            <person name="Sirota M."/>
            <person name="Sisneros N.B."/>
            <person name="Smith C.D."/>
            <person name="Smith T.F."/>
            <person name="Spieth J."/>
            <person name="Stage D.E."/>
            <person name="Stark A."/>
            <person name="Stephan W."/>
            <person name="Strausberg R.L."/>
            <person name="Strempel S."/>
            <person name="Sturgill D."/>
            <person name="Sutton G."/>
            <person name="Sutton G.G."/>
            <person name="Tao W."/>
            <person name="Teichmann S."/>
            <person name="Tobari Y.N."/>
            <person name="Tomimura Y."/>
            <person name="Tsolas J.M."/>
            <person name="Valente V.L."/>
            <person name="Venter E."/>
            <person name="Venter J.C."/>
            <person name="Vicario S."/>
            <person name="Vieira F.G."/>
            <person name="Vilella A.J."/>
            <person name="Villasante A."/>
            <person name="Walenz B."/>
            <person name="Wang J."/>
            <person name="Wasserman M."/>
            <person name="Watts T."/>
            <person name="Wilson D."/>
            <person name="Wilson R.K."/>
            <person name="Wing R.A."/>
            <person name="Wolfner M.F."/>
            <person name="Wong A."/>
            <person name="Wong G.K."/>
            <person name="Wu C.I."/>
            <person name="Wu G."/>
            <person name="Yamamoto D."/>
            <person name="Yang H.P."/>
            <person name="Yang S.P."/>
            <person name="Yorke J.A."/>
            <person name="Yoshida K."/>
            <person name="Zdobnov E."/>
            <person name="Zhang P."/>
            <person name="Zhang Y."/>
            <person name="Zimin A.V."/>
            <person name="Baldwin J."/>
            <person name="Abdouelleil A."/>
            <person name="Abdulkadir J."/>
            <person name="Abebe A."/>
            <person name="Abera B."/>
            <person name="Abreu J."/>
            <person name="Acer S.C."/>
            <person name="Aftuck L."/>
            <person name="Alexander A."/>
            <person name="An P."/>
            <person name="Anderson E."/>
            <person name="Anderson S."/>
            <person name="Arachi H."/>
            <person name="Azer M."/>
            <person name="Bachantsang P."/>
            <person name="Barry A."/>
            <person name="Bayul T."/>
            <person name="Berlin A."/>
            <person name="Bessette D."/>
            <person name="Bloom T."/>
            <person name="Blye J."/>
            <person name="Boguslavskiy L."/>
            <person name="Bonnet C."/>
            <person name="Boukhgalter B."/>
            <person name="Bourzgui I."/>
            <person name="Brown A."/>
            <person name="Cahill P."/>
            <person name="Channer S."/>
            <person name="Cheshatsang Y."/>
            <person name="Chuda L."/>
            <person name="Citroen M."/>
            <person name="Collymore A."/>
            <person name="Cooke P."/>
            <person name="Costello M."/>
            <person name="D'Aco K."/>
            <person name="Daza R."/>
            <person name="De Haan G."/>
            <person name="DeGray S."/>
            <person name="DeMaso C."/>
            <person name="Dhargay N."/>
            <person name="Dooley K."/>
            <person name="Dooley E."/>
            <person name="Doricent M."/>
            <person name="Dorje P."/>
            <person name="Dorjee K."/>
            <person name="Dupes A."/>
            <person name="Elong R."/>
            <person name="Falk J."/>
            <person name="Farina A."/>
            <person name="Faro S."/>
            <person name="Ferguson D."/>
            <person name="Fisher S."/>
            <person name="Foley C.D."/>
            <person name="Franke A."/>
            <person name="Friedrich D."/>
            <person name="Gadbois L."/>
            <person name="Gearin G."/>
            <person name="Gearin C.R."/>
            <person name="Giannoukos G."/>
            <person name="Goode T."/>
            <person name="Graham J."/>
            <person name="Grandbois E."/>
            <person name="Grewal S."/>
            <person name="Gyaltsen K."/>
            <person name="Hafez N."/>
            <person name="Hagos B."/>
            <person name="Hall J."/>
            <person name="Henson C."/>
            <person name="Hollinger A."/>
            <person name="Honan T."/>
            <person name="Huard M.D."/>
            <person name="Hughes L."/>
            <person name="Hurhula B."/>
            <person name="Husby M.E."/>
            <person name="Kamat A."/>
            <person name="Kanga B."/>
            <person name="Kashin S."/>
            <person name="Khazanovich D."/>
            <person name="Kisner P."/>
            <person name="Lance K."/>
            <person name="Lara M."/>
            <person name="Lee W."/>
            <person name="Lennon N."/>
            <person name="Letendre F."/>
            <person name="LeVine R."/>
            <person name="Lipovsky A."/>
            <person name="Liu X."/>
            <person name="Liu J."/>
            <person name="Liu S."/>
            <person name="Lokyitsang T."/>
            <person name="Lokyitsang Y."/>
            <person name="Lubonja R."/>
            <person name="Lui A."/>
            <person name="MacDonald P."/>
            <person name="Magnisalis V."/>
            <person name="Maru K."/>
            <person name="Matthews C."/>
            <person name="McCusker W."/>
            <person name="McDonough S."/>
            <person name="Mehta T."/>
            <person name="Meldrim J."/>
            <person name="Meneus L."/>
            <person name="Mihai O."/>
            <person name="Mihalev A."/>
            <person name="Mihova T."/>
            <person name="Mittelman R."/>
            <person name="Mlenga V."/>
            <person name="Montmayeur A."/>
            <person name="Mulrain L."/>
            <person name="Navidi A."/>
            <person name="Naylor J."/>
            <person name="Negash T."/>
            <person name="Nguyen T."/>
            <person name="Nguyen N."/>
            <person name="Nicol R."/>
            <person name="Norbu C."/>
            <person name="Norbu N."/>
            <person name="Novod N."/>
            <person name="O'Neill B."/>
            <person name="Osman S."/>
            <person name="Markiewicz E."/>
            <person name="Oyono O.L."/>
            <person name="Patti C."/>
            <person name="Phunkhang P."/>
            <person name="Pierre F."/>
            <person name="Priest M."/>
            <person name="Raghuraman S."/>
            <person name="Rege F."/>
            <person name="Reyes R."/>
            <person name="Rise C."/>
            <person name="Rogov P."/>
            <person name="Ross K."/>
            <person name="Ryan E."/>
            <person name="Settipalli S."/>
            <person name="Shea T."/>
            <person name="Sherpa N."/>
            <person name="Shi L."/>
            <person name="Shih D."/>
            <person name="Sparrow T."/>
            <person name="Spaulding J."/>
            <person name="Stalker J."/>
            <person name="Stange-Thomann N."/>
            <person name="Stavropoulos S."/>
            <person name="Stone C."/>
            <person name="Strader C."/>
            <person name="Tesfaye S."/>
            <person name="Thomson T."/>
            <person name="Thoulutsang Y."/>
            <person name="Thoulutsang D."/>
            <person name="Topham K."/>
            <person name="Topping I."/>
            <person name="Tsamla T."/>
            <person name="Vassiliev H."/>
            <person name="Vo A."/>
            <person name="Wangchuk T."/>
            <person name="Wangdi T."/>
            <person name="Weiand M."/>
            <person name="Wilkinson J."/>
            <person name="Wilson A."/>
            <person name="Yadav S."/>
            <person name="Young G."/>
            <person name="Yu Q."/>
            <person name="Zembek L."/>
            <person name="Zhong D."/>
            <person name="Zimmer A."/>
            <person name="Zwirko Z."/>
            <person name="Jaffe D.B."/>
            <person name="Alvarez P."/>
            <person name="Brockman W."/>
            <person name="Butler J."/>
            <person name="Chin C."/>
            <person name="Gnerre S."/>
            <person name="Grabherr M."/>
            <person name="Kleber M."/>
            <person name="Mauceli E."/>
            <person name="MacCallum I."/>
        </authorList>
    </citation>
    <scope>NUCLEOTIDE SEQUENCE [LARGE SCALE GENOMIC DNA]</scope>
    <source>
        <strain evidence="7">Tucson 15010-1051.87</strain>
    </source>
</reference>
<dbReference type="GO" id="GO:0016567">
    <property type="term" value="P:protein ubiquitination"/>
    <property type="evidence" value="ECO:0007669"/>
    <property type="project" value="UniProtKB-UniPathway"/>
</dbReference>
<evidence type="ECO:0000259" key="5">
    <source>
        <dbReference type="Pfam" id="PF03931"/>
    </source>
</evidence>
<dbReference type="CDD" id="cd18322">
    <property type="entry name" value="BTB_POZ_SKP1"/>
    <property type="match status" value="1"/>
</dbReference>
<evidence type="ECO:0000259" key="4">
    <source>
        <dbReference type="Pfam" id="PF01466"/>
    </source>
</evidence>